<keyword evidence="2 4" id="KW-1133">Transmembrane helix</keyword>
<accession>A0ABP8V9P3</accession>
<dbReference type="Pfam" id="PF13432">
    <property type="entry name" value="TPR_16"/>
    <property type="match status" value="1"/>
</dbReference>
<keyword evidence="2" id="KW-0677">Repeat</keyword>
<dbReference type="Pfam" id="PF18073">
    <property type="entry name" value="Zn_ribbon_LapB"/>
    <property type="match status" value="1"/>
</dbReference>
<comment type="caution">
    <text evidence="6">The sequence shown here is derived from an EMBL/GenBank/DDBJ whole genome shotgun (WGS) entry which is preliminary data.</text>
</comment>
<keyword evidence="2" id="KW-0408">Iron</keyword>
<gene>
    <name evidence="2 6" type="primary">lapB</name>
    <name evidence="6" type="ORF">GCM10023116_47610</name>
</gene>
<evidence type="ECO:0000313" key="7">
    <source>
        <dbReference type="Proteomes" id="UP001500604"/>
    </source>
</evidence>
<comment type="function">
    <text evidence="2">Modulates cellular lipopolysaccharide (LPS) levels by regulating LpxC, which is involved in lipid A biosynthesis. May act by modulating the proteolytic activity of FtsH towards LpxC. May also coordinate assembly of proteins involved in LPS synthesis at the plasma membrane.</text>
</comment>
<dbReference type="CDD" id="cd00350">
    <property type="entry name" value="rubredoxin_like"/>
    <property type="match status" value="1"/>
</dbReference>
<keyword evidence="2 4" id="KW-0812">Transmembrane</keyword>
<evidence type="ECO:0000256" key="2">
    <source>
        <dbReference type="HAMAP-Rule" id="MF_00994"/>
    </source>
</evidence>
<feature type="transmembrane region" description="Helical" evidence="4">
    <location>
        <begin position="6"/>
        <end position="22"/>
    </location>
</feature>
<organism evidence="6 7">
    <name type="scientific">Kistimonas scapharcae</name>
    <dbReference type="NCBI Taxonomy" id="1036133"/>
    <lineage>
        <taxon>Bacteria</taxon>
        <taxon>Pseudomonadati</taxon>
        <taxon>Pseudomonadota</taxon>
        <taxon>Gammaproteobacteria</taxon>
        <taxon>Oceanospirillales</taxon>
        <taxon>Endozoicomonadaceae</taxon>
        <taxon>Kistimonas</taxon>
    </lineage>
</organism>
<sequence>MFDPLLLALIMVSIAAGFFLGYRQRRQSQRQRQEGSLNSEYFVGLNYLLNEQTDEAIESFIKALEINADTIDTYIVLGRLFRRRGEIEKAIQAHQDLLARPSLTHEQSLRVQLELAHDYIKAGLLDRGESLLEDMLKTPWSGADESVQLLLSVYEQEKEWQKAIDVIHQAQGVDSHLYQHQLAHYHCELAEAALEGNDVLTARKNLRLAFARDRDNVRATLILGSLECSLKSYRESARVLQRIYQQNPLFISESIPLLERCFEALWSSRGLSVYLGKCLREYPSAAVVLASARLIARQQGDKEAGRFIAEQIVKRPSLKGLNALIDLNIENTEGRPRQNLMLLRELTGRLLESKPVYRCTQCGFDGKTLHWRCPRCHQWGTTEPIMGIEGE</sequence>
<comment type="subcellular location">
    <subcellularLocation>
        <location evidence="2">Cell inner membrane</location>
        <topology evidence="2">Single-pass membrane protein</topology>
        <orientation evidence="2">Cytoplasmic side</orientation>
    </subcellularLocation>
</comment>
<dbReference type="NCBIfam" id="NF008757">
    <property type="entry name" value="PRK11788.1-5"/>
    <property type="match status" value="1"/>
</dbReference>
<dbReference type="RefSeq" id="WP_345199049.1">
    <property type="nucleotide sequence ID" value="NZ_BAABFL010000476.1"/>
</dbReference>
<dbReference type="EMBL" id="BAABFL010000476">
    <property type="protein sequence ID" value="GAA4652477.1"/>
    <property type="molecule type" value="Genomic_DNA"/>
</dbReference>
<dbReference type="InterPro" id="IPR041166">
    <property type="entry name" value="Rubredoxin_2"/>
</dbReference>
<evidence type="ECO:0000259" key="5">
    <source>
        <dbReference type="Pfam" id="PF18073"/>
    </source>
</evidence>
<dbReference type="InterPro" id="IPR019734">
    <property type="entry name" value="TPR_rpt"/>
</dbReference>
<feature type="binding site" evidence="2">
    <location>
        <position position="376"/>
    </location>
    <ligand>
        <name>Fe cation</name>
        <dbReference type="ChEBI" id="CHEBI:24875"/>
    </ligand>
</feature>
<dbReference type="HAMAP" id="MF_00994">
    <property type="entry name" value="LPS_assembly_LapB"/>
    <property type="match status" value="1"/>
</dbReference>
<dbReference type="Proteomes" id="UP001500604">
    <property type="component" value="Unassembled WGS sequence"/>
</dbReference>
<comment type="similarity">
    <text evidence="2">Belongs to the LapB family.</text>
</comment>
<keyword evidence="1 2" id="KW-0479">Metal-binding</keyword>
<keyword evidence="2 3" id="KW-0802">TPR repeat</keyword>
<keyword evidence="2" id="KW-0997">Cell inner membrane</keyword>
<feature type="repeat" description="TPR" evidence="3">
    <location>
        <begin position="37"/>
        <end position="70"/>
    </location>
</feature>
<dbReference type="Pfam" id="PF13181">
    <property type="entry name" value="TPR_8"/>
    <property type="match status" value="1"/>
</dbReference>
<dbReference type="InterPro" id="IPR030865">
    <property type="entry name" value="LapB"/>
</dbReference>
<reference evidence="7" key="1">
    <citation type="journal article" date="2019" name="Int. J. Syst. Evol. Microbiol.">
        <title>The Global Catalogue of Microorganisms (GCM) 10K type strain sequencing project: providing services to taxonomists for standard genome sequencing and annotation.</title>
        <authorList>
            <consortium name="The Broad Institute Genomics Platform"/>
            <consortium name="The Broad Institute Genome Sequencing Center for Infectious Disease"/>
            <person name="Wu L."/>
            <person name="Ma J."/>
        </authorList>
    </citation>
    <scope>NUCLEOTIDE SEQUENCE [LARGE SCALE GENOMIC DNA]</scope>
    <source>
        <strain evidence="7">JCM 17805</strain>
    </source>
</reference>
<proteinExistence type="inferred from homology"/>
<feature type="topological domain" description="Cytoplasmic" evidence="2">
    <location>
        <begin position="22"/>
        <end position="391"/>
    </location>
</feature>
<evidence type="ECO:0000256" key="3">
    <source>
        <dbReference type="PROSITE-ProRule" id="PRU00339"/>
    </source>
</evidence>
<feature type="domain" description="LapB rubredoxin metal binding" evidence="5">
    <location>
        <begin position="357"/>
        <end position="383"/>
    </location>
</feature>
<keyword evidence="7" id="KW-1185">Reference proteome</keyword>
<name>A0ABP8V9P3_9GAMM</name>
<dbReference type="Gene3D" id="1.25.40.10">
    <property type="entry name" value="Tetratricopeptide repeat domain"/>
    <property type="match status" value="1"/>
</dbReference>
<feature type="binding site" evidence="2">
    <location>
        <position position="362"/>
    </location>
    <ligand>
        <name>Fe cation</name>
        <dbReference type="ChEBI" id="CHEBI:24875"/>
    </ligand>
</feature>
<dbReference type="InterPro" id="IPR011990">
    <property type="entry name" value="TPR-like_helical_dom_sf"/>
</dbReference>
<protein>
    <recommendedName>
        <fullName evidence="2">Lipopolysaccharide assembly protein B</fullName>
    </recommendedName>
</protein>
<dbReference type="PROSITE" id="PS50005">
    <property type="entry name" value="TPR"/>
    <property type="match status" value="1"/>
</dbReference>
<dbReference type="SUPFAM" id="SSF48452">
    <property type="entry name" value="TPR-like"/>
    <property type="match status" value="2"/>
</dbReference>
<keyword evidence="2 4" id="KW-0472">Membrane</keyword>
<evidence type="ECO:0000256" key="4">
    <source>
        <dbReference type="SAM" id="Phobius"/>
    </source>
</evidence>
<keyword evidence="2" id="KW-1003">Cell membrane</keyword>
<evidence type="ECO:0000256" key="1">
    <source>
        <dbReference type="ARBA" id="ARBA00022723"/>
    </source>
</evidence>
<feature type="binding site" evidence="2">
    <location>
        <position position="359"/>
    </location>
    <ligand>
        <name>Fe cation</name>
        <dbReference type="ChEBI" id="CHEBI:24875"/>
    </ligand>
</feature>
<feature type="binding site" evidence="2">
    <location>
        <position position="373"/>
    </location>
    <ligand>
        <name>Fe cation</name>
        <dbReference type="ChEBI" id="CHEBI:24875"/>
    </ligand>
</feature>
<evidence type="ECO:0000313" key="6">
    <source>
        <dbReference type="EMBL" id="GAA4652477.1"/>
    </source>
</evidence>
<dbReference type="SMART" id="SM00028">
    <property type="entry name" value="TPR"/>
    <property type="match status" value="3"/>
</dbReference>